<feature type="domain" description="Alcohol dehydrogenase-like C-terminal" evidence="8">
    <location>
        <begin position="271"/>
        <end position="425"/>
    </location>
</feature>
<organism evidence="10 11">
    <name type="scientific">Pleurotus eryngii</name>
    <name type="common">Boletus of the steppes</name>
    <dbReference type="NCBI Taxonomy" id="5323"/>
    <lineage>
        <taxon>Eukaryota</taxon>
        <taxon>Fungi</taxon>
        <taxon>Dikarya</taxon>
        <taxon>Basidiomycota</taxon>
        <taxon>Agaricomycotina</taxon>
        <taxon>Agaricomycetes</taxon>
        <taxon>Agaricomycetidae</taxon>
        <taxon>Agaricales</taxon>
        <taxon>Pleurotineae</taxon>
        <taxon>Pleurotaceae</taxon>
        <taxon>Pleurotus</taxon>
    </lineage>
</organism>
<dbReference type="GO" id="GO:0008270">
    <property type="term" value="F:zinc ion binding"/>
    <property type="evidence" value="ECO:0007669"/>
    <property type="project" value="InterPro"/>
</dbReference>
<evidence type="ECO:0000256" key="2">
    <source>
        <dbReference type="ARBA" id="ARBA00008072"/>
    </source>
</evidence>
<evidence type="ECO:0000256" key="4">
    <source>
        <dbReference type="ARBA" id="ARBA00022833"/>
    </source>
</evidence>
<evidence type="ECO:0000256" key="3">
    <source>
        <dbReference type="ARBA" id="ARBA00022723"/>
    </source>
</evidence>
<comment type="caution">
    <text evidence="10">The sequence shown here is derived from an EMBL/GenBank/DDBJ whole genome shotgun (WGS) entry which is preliminary data.</text>
</comment>
<dbReference type="PROSITE" id="PS00059">
    <property type="entry name" value="ADH_ZINC"/>
    <property type="match status" value="1"/>
</dbReference>
<dbReference type="OrthoDB" id="5363962at2759"/>
<keyword evidence="5" id="KW-0560">Oxidoreductase</keyword>
<dbReference type="InterPro" id="IPR036291">
    <property type="entry name" value="NAD(P)-bd_dom_sf"/>
</dbReference>
<proteinExistence type="inferred from homology"/>
<dbReference type="Gene3D" id="3.90.180.10">
    <property type="entry name" value="Medium-chain alcohol dehydrogenases, catalytic domain"/>
    <property type="match status" value="1"/>
</dbReference>
<dbReference type="SUPFAM" id="SSF51735">
    <property type="entry name" value="NAD(P)-binding Rossmann-fold domains"/>
    <property type="match status" value="1"/>
</dbReference>
<evidence type="ECO:0000256" key="1">
    <source>
        <dbReference type="ARBA" id="ARBA00001947"/>
    </source>
</evidence>
<dbReference type="InterPro" id="IPR011032">
    <property type="entry name" value="GroES-like_sf"/>
</dbReference>
<accession>A0A9P6DJE3</accession>
<comment type="similarity">
    <text evidence="2 6">Belongs to the zinc-containing alcohol dehydrogenase family.</text>
</comment>
<dbReference type="SUPFAM" id="SSF50129">
    <property type="entry name" value="GroES-like"/>
    <property type="match status" value="1"/>
</dbReference>
<keyword evidence="4 6" id="KW-0862">Zinc</keyword>
<feature type="compositionally biased region" description="Low complexity" evidence="7">
    <location>
        <begin position="219"/>
        <end position="242"/>
    </location>
</feature>
<dbReference type="PANTHER" id="PTHR43161">
    <property type="entry name" value="SORBITOL DEHYDROGENASE"/>
    <property type="match status" value="1"/>
</dbReference>
<dbReference type="Pfam" id="PF00107">
    <property type="entry name" value="ADH_zinc_N"/>
    <property type="match status" value="1"/>
</dbReference>
<keyword evidence="3 6" id="KW-0479">Metal-binding</keyword>
<dbReference type="AlphaFoldDB" id="A0A9P6DJE3"/>
<evidence type="ECO:0000256" key="5">
    <source>
        <dbReference type="ARBA" id="ARBA00023002"/>
    </source>
</evidence>
<feature type="compositionally biased region" description="Low complexity" evidence="7">
    <location>
        <begin position="439"/>
        <end position="461"/>
    </location>
</feature>
<evidence type="ECO:0000313" key="10">
    <source>
        <dbReference type="EMBL" id="KAF9500784.1"/>
    </source>
</evidence>
<dbReference type="GO" id="GO:0006062">
    <property type="term" value="P:sorbitol catabolic process"/>
    <property type="evidence" value="ECO:0007669"/>
    <property type="project" value="TreeGrafter"/>
</dbReference>
<gene>
    <name evidence="10" type="ORF">BDN71DRAFT_1047340</name>
</gene>
<evidence type="ECO:0000259" key="9">
    <source>
        <dbReference type="Pfam" id="PF08240"/>
    </source>
</evidence>
<reference evidence="10" key="1">
    <citation type="submission" date="2020-11" db="EMBL/GenBank/DDBJ databases">
        <authorList>
            <consortium name="DOE Joint Genome Institute"/>
            <person name="Ahrendt S."/>
            <person name="Riley R."/>
            <person name="Andreopoulos W."/>
            <person name="Labutti K."/>
            <person name="Pangilinan J."/>
            <person name="Ruiz-Duenas F.J."/>
            <person name="Barrasa J.M."/>
            <person name="Sanchez-Garcia M."/>
            <person name="Camarero S."/>
            <person name="Miyauchi S."/>
            <person name="Serrano A."/>
            <person name="Linde D."/>
            <person name="Babiker R."/>
            <person name="Drula E."/>
            <person name="Ayuso-Fernandez I."/>
            <person name="Pacheco R."/>
            <person name="Padilla G."/>
            <person name="Ferreira P."/>
            <person name="Barriuso J."/>
            <person name="Kellner H."/>
            <person name="Castanera R."/>
            <person name="Alfaro M."/>
            <person name="Ramirez L."/>
            <person name="Pisabarro A.G."/>
            <person name="Kuo A."/>
            <person name="Tritt A."/>
            <person name="Lipzen A."/>
            <person name="He G."/>
            <person name="Yan M."/>
            <person name="Ng V."/>
            <person name="Cullen D."/>
            <person name="Martin F."/>
            <person name="Rosso M.-N."/>
            <person name="Henrissat B."/>
            <person name="Hibbett D."/>
            <person name="Martinez A.T."/>
            <person name="Grigoriev I.V."/>
        </authorList>
    </citation>
    <scope>NUCLEOTIDE SEQUENCE</scope>
    <source>
        <strain evidence="10">ATCC 90797</strain>
    </source>
</reference>
<sequence>MSPTLTPHLAAVLHGPADIRLETRTLFKPQRGAARLRILATGLCGSDLHYFADARNGDFAIRAPLVLGHEAVGEVEAVGAGAVDAYGRQMEVGTRVAIEPGVPCCVAVGMTAQPTTHTTSSSSSSSPSTSTSTKNGCTHCDSGRYNLCKDLRFASSAKTFPHLDGTLQEKMVHPAALLWPLPDSVSPALGALAEPLSVVLHASRRAQLLLHPRSLAALSSSSSSSPSPNSPSTHSSSSSSPPITVNGLTNAPFPEESVRQQDILILGAGTIGLAAAALAQCYGARKVVCVDINRRRLEFAKAEGFVDDYYVLTRDTPTASSTQTASPSGGSTASTLALERGKDRAAAALKHFEQPDGFDIVYECTGAEACIQMAVYAAMTGGKIILVGMGTRNITLPLSAAALREVDILGSFRYANTYAEVLRLLGVFAEHPRNGTLKSSTSATATSPATTSATSTSTSQNTAQATLIGEEGVEGMQDCVEGEGAVRWTAAPRTTLPDLTRLITHTFPLADTQKAFEMMRAGVDAAGGMVMKVVIQ</sequence>
<feature type="region of interest" description="Disordered" evidence="7">
    <location>
        <begin position="436"/>
        <end position="461"/>
    </location>
</feature>
<dbReference type="InterPro" id="IPR002328">
    <property type="entry name" value="ADH_Zn_CS"/>
</dbReference>
<dbReference type="Gene3D" id="3.40.50.720">
    <property type="entry name" value="NAD(P)-binding Rossmann-like Domain"/>
    <property type="match status" value="1"/>
</dbReference>
<protein>
    <submittedName>
        <fullName evidence="10">GroES-like protein</fullName>
    </submittedName>
</protein>
<dbReference type="Proteomes" id="UP000807025">
    <property type="component" value="Unassembled WGS sequence"/>
</dbReference>
<feature type="region of interest" description="Disordered" evidence="7">
    <location>
        <begin position="219"/>
        <end position="251"/>
    </location>
</feature>
<feature type="domain" description="Alcohol dehydrogenase-like N-terminal" evidence="9">
    <location>
        <begin position="32"/>
        <end position="183"/>
    </location>
</feature>
<evidence type="ECO:0000256" key="7">
    <source>
        <dbReference type="SAM" id="MobiDB-lite"/>
    </source>
</evidence>
<comment type="cofactor">
    <cofactor evidence="1 6">
        <name>Zn(2+)</name>
        <dbReference type="ChEBI" id="CHEBI:29105"/>
    </cofactor>
</comment>
<dbReference type="InterPro" id="IPR013149">
    <property type="entry name" value="ADH-like_C"/>
</dbReference>
<dbReference type="InterPro" id="IPR013154">
    <property type="entry name" value="ADH-like_N"/>
</dbReference>
<evidence type="ECO:0000259" key="8">
    <source>
        <dbReference type="Pfam" id="PF00107"/>
    </source>
</evidence>
<dbReference type="PANTHER" id="PTHR43161:SF25">
    <property type="entry name" value="ALCOHOL DEHYDROGENASE, PUTATIVE (AFU_ORTHOLOGUE AFUA_1G14390)-RELATED"/>
    <property type="match status" value="1"/>
</dbReference>
<dbReference type="Pfam" id="PF08240">
    <property type="entry name" value="ADH_N"/>
    <property type="match status" value="1"/>
</dbReference>
<evidence type="ECO:0000256" key="6">
    <source>
        <dbReference type="RuleBase" id="RU361277"/>
    </source>
</evidence>
<evidence type="ECO:0000313" key="11">
    <source>
        <dbReference type="Proteomes" id="UP000807025"/>
    </source>
</evidence>
<name>A0A9P6DJE3_PLEER</name>
<feature type="compositionally biased region" description="Low complexity" evidence="7">
    <location>
        <begin position="115"/>
        <end position="133"/>
    </location>
</feature>
<dbReference type="EMBL" id="MU154526">
    <property type="protein sequence ID" value="KAF9500784.1"/>
    <property type="molecule type" value="Genomic_DNA"/>
</dbReference>
<feature type="region of interest" description="Disordered" evidence="7">
    <location>
        <begin position="115"/>
        <end position="136"/>
    </location>
</feature>
<dbReference type="GO" id="GO:0003939">
    <property type="term" value="F:L-iditol 2-dehydrogenase (NAD+) activity"/>
    <property type="evidence" value="ECO:0007669"/>
    <property type="project" value="TreeGrafter"/>
</dbReference>
<keyword evidence="11" id="KW-1185">Reference proteome</keyword>